<dbReference type="Proteomes" id="UP000215595">
    <property type="component" value="Unassembled WGS sequence"/>
</dbReference>
<dbReference type="EMBL" id="NCEB01000044">
    <property type="protein sequence ID" value="OYX30431.1"/>
    <property type="molecule type" value="Genomic_DNA"/>
</dbReference>
<organism evidence="2 3">
    <name type="scientific">Brevundimonas subvibrioides</name>
    <dbReference type="NCBI Taxonomy" id="74313"/>
    <lineage>
        <taxon>Bacteria</taxon>
        <taxon>Pseudomonadati</taxon>
        <taxon>Pseudomonadota</taxon>
        <taxon>Alphaproteobacteria</taxon>
        <taxon>Caulobacterales</taxon>
        <taxon>Caulobacteraceae</taxon>
        <taxon>Brevundimonas</taxon>
    </lineage>
</organism>
<accession>A0A258FD50</accession>
<name>A0A258FD50_9CAUL</name>
<sequence length="118" mass="13453">MSERHHAAAIVPARDIDASEAFYRRLGFETVGDYGDYRLMEDGRGWNLHLRATPDWPRRVEDNPLGLYLYVENVDAVAETVRDLILEPQGPHTRPWGTYEFSLSDPSGALIRIGRVLD</sequence>
<protein>
    <submittedName>
        <fullName evidence="2">Glyoxalase</fullName>
    </submittedName>
</protein>
<dbReference type="InterPro" id="IPR004360">
    <property type="entry name" value="Glyas_Fos-R_dOase_dom"/>
</dbReference>
<dbReference type="SUPFAM" id="SSF54593">
    <property type="entry name" value="Glyoxalase/Bleomycin resistance protein/Dihydroxybiphenyl dioxygenase"/>
    <property type="match status" value="1"/>
</dbReference>
<comment type="caution">
    <text evidence="2">The sequence shown here is derived from an EMBL/GenBank/DDBJ whole genome shotgun (WGS) entry which is preliminary data.</text>
</comment>
<reference evidence="2 3" key="1">
    <citation type="submission" date="2017-03" db="EMBL/GenBank/DDBJ databases">
        <title>Lifting the veil on microbial sulfur biogeochemistry in mining wastewaters.</title>
        <authorList>
            <person name="Kantor R.S."/>
            <person name="Colenbrander Nelson T."/>
            <person name="Marshall S."/>
            <person name="Bennett D."/>
            <person name="Apte S."/>
            <person name="Camacho D."/>
            <person name="Thomas B.C."/>
            <person name="Warren L.A."/>
            <person name="Banfield J.F."/>
        </authorList>
    </citation>
    <scope>NUCLEOTIDE SEQUENCE [LARGE SCALE GENOMIC DNA]</scope>
    <source>
        <strain evidence="2">32-69-9</strain>
    </source>
</reference>
<proteinExistence type="predicted"/>
<dbReference type="Gene3D" id="3.10.180.10">
    <property type="entry name" value="2,3-Dihydroxybiphenyl 1,2-Dioxygenase, domain 1"/>
    <property type="match status" value="1"/>
</dbReference>
<dbReference type="AlphaFoldDB" id="A0A258FD50"/>
<dbReference type="InterPro" id="IPR037523">
    <property type="entry name" value="VOC_core"/>
</dbReference>
<feature type="domain" description="VOC" evidence="1">
    <location>
        <begin position="3"/>
        <end position="116"/>
    </location>
</feature>
<dbReference type="InterPro" id="IPR029068">
    <property type="entry name" value="Glyas_Bleomycin-R_OHBP_Dase"/>
</dbReference>
<dbReference type="Pfam" id="PF00903">
    <property type="entry name" value="Glyoxalase"/>
    <property type="match status" value="1"/>
</dbReference>
<evidence type="ECO:0000313" key="2">
    <source>
        <dbReference type="EMBL" id="OYX30431.1"/>
    </source>
</evidence>
<evidence type="ECO:0000313" key="3">
    <source>
        <dbReference type="Proteomes" id="UP000215595"/>
    </source>
</evidence>
<dbReference type="PROSITE" id="PS51819">
    <property type="entry name" value="VOC"/>
    <property type="match status" value="1"/>
</dbReference>
<gene>
    <name evidence="2" type="ORF">B7Z01_14390</name>
</gene>
<evidence type="ECO:0000259" key="1">
    <source>
        <dbReference type="PROSITE" id="PS51819"/>
    </source>
</evidence>